<organism evidence="1 2">
    <name type="scientific">Bacillus pumilus</name>
    <name type="common">Bacillus mesentericus</name>
    <dbReference type="NCBI Taxonomy" id="1408"/>
    <lineage>
        <taxon>Bacteria</taxon>
        <taxon>Bacillati</taxon>
        <taxon>Bacillota</taxon>
        <taxon>Bacilli</taxon>
        <taxon>Bacillales</taxon>
        <taxon>Bacillaceae</taxon>
        <taxon>Bacillus</taxon>
    </lineage>
</organism>
<keyword evidence="1" id="KW-0946">Virion</keyword>
<dbReference type="RefSeq" id="WP_034661015.1">
    <property type="nucleotide sequence ID" value="NZ_CANLUN010000009.1"/>
</dbReference>
<protein>
    <submittedName>
        <fullName evidence="1">Spore coat protein</fullName>
    </submittedName>
</protein>
<dbReference type="Pfam" id="PF11122">
    <property type="entry name" value="Spore-coat_CotD"/>
    <property type="match status" value="1"/>
</dbReference>
<reference evidence="1" key="1">
    <citation type="submission" date="2019-07" db="EMBL/GenBank/DDBJ databases">
        <title>Phylogenomic Reclassification of ATCC Bacillus Strains and Various Taxa within the Genus Bacillus.</title>
        <authorList>
            <person name="Riojas M.A."/>
            <person name="Frank A.M."/>
            <person name="Fenn S.L."/>
            <person name="King S."/>
            <person name="Brower S."/>
            <person name="Hazbon M.H."/>
        </authorList>
    </citation>
    <scope>NUCLEOTIDE SEQUENCE</scope>
    <source>
        <strain evidence="1">ATCC 27142</strain>
    </source>
</reference>
<sequence length="79" mass="9185">MYHHHHHCQPNVTQPIVHPTNHCCTHSDSTTIVPHIHPQHVTNVHHQNFKHVHYFPHTFSQVDPATHQHFNCGGPCCNR</sequence>
<dbReference type="Proteomes" id="UP001182042">
    <property type="component" value="Unassembled WGS sequence"/>
</dbReference>
<keyword evidence="1" id="KW-0167">Capsid protein</keyword>
<name>A0AAE3WJ34_BACPU</name>
<proteinExistence type="predicted"/>
<dbReference type="AlphaFoldDB" id="A0AAE3WJ34"/>
<dbReference type="EMBL" id="VKQA01000001">
    <property type="protein sequence ID" value="MDR4249852.1"/>
    <property type="molecule type" value="Genomic_DNA"/>
</dbReference>
<evidence type="ECO:0000313" key="1">
    <source>
        <dbReference type="EMBL" id="MDR4249852.1"/>
    </source>
</evidence>
<gene>
    <name evidence="1" type="ORF">FO508_05780</name>
</gene>
<dbReference type="InterPro" id="IPR020108">
    <property type="entry name" value="Spore_coat_CotD"/>
</dbReference>
<accession>A0AAE3WJ34</accession>
<comment type="caution">
    <text evidence="1">The sequence shown here is derived from an EMBL/GenBank/DDBJ whole genome shotgun (WGS) entry which is preliminary data.</text>
</comment>
<evidence type="ECO:0000313" key="2">
    <source>
        <dbReference type="Proteomes" id="UP001182042"/>
    </source>
</evidence>